<proteinExistence type="predicted"/>
<evidence type="ECO:0008006" key="4">
    <source>
        <dbReference type="Google" id="ProtNLM"/>
    </source>
</evidence>
<reference evidence="2 3" key="1">
    <citation type="submission" date="2021-03" db="EMBL/GenBank/DDBJ databases">
        <title>Flavobacterium Flabelliformis Sp. Nov. And Flavobacterium Geliluteum Sp. Nov., Two Novel Multidrug Resistant Psychrophilic Species Isolated From Antarctica.</title>
        <authorList>
            <person name="Kralova S."/>
            <person name="Busse H.J."/>
            <person name="Bezdicek M."/>
            <person name="Nykrynova M."/>
            <person name="Kroupova E."/>
            <person name="Krsek D."/>
            <person name="Sedlacek I."/>
        </authorList>
    </citation>
    <scope>NUCLEOTIDE SEQUENCE [LARGE SCALE GENOMIC DNA]</scope>
    <source>
        <strain evidence="2 3">P7388</strain>
    </source>
</reference>
<feature type="compositionally biased region" description="Basic and acidic residues" evidence="1">
    <location>
        <begin position="66"/>
        <end position="87"/>
    </location>
</feature>
<comment type="caution">
    <text evidence="2">The sequence shown here is derived from an EMBL/GenBank/DDBJ whole genome shotgun (WGS) entry which is preliminary data.</text>
</comment>
<sequence length="87" mass="10032">MDKKYSTTNNDEKSQKERLGDNDNATQKDTSTTADKKEFPITTDLIEDLDKGKIDPLTEGNTNLGYEEKSPRKKELEQKEHLDRDDK</sequence>
<dbReference type="RefSeq" id="WP_210664675.1">
    <property type="nucleotide sequence ID" value="NZ_JAGFBV010000001.1"/>
</dbReference>
<dbReference type="EMBL" id="JAGFBV010000001">
    <property type="protein sequence ID" value="MBP4136629.1"/>
    <property type="molecule type" value="Genomic_DNA"/>
</dbReference>
<evidence type="ECO:0000313" key="3">
    <source>
        <dbReference type="Proteomes" id="UP000675047"/>
    </source>
</evidence>
<dbReference type="Proteomes" id="UP000675047">
    <property type="component" value="Unassembled WGS sequence"/>
</dbReference>
<evidence type="ECO:0000256" key="1">
    <source>
        <dbReference type="SAM" id="MobiDB-lite"/>
    </source>
</evidence>
<organism evidence="2 3">
    <name type="scientific">Flavobacterium geliluteum</name>
    <dbReference type="NCBI Taxonomy" id="2816120"/>
    <lineage>
        <taxon>Bacteria</taxon>
        <taxon>Pseudomonadati</taxon>
        <taxon>Bacteroidota</taxon>
        <taxon>Flavobacteriia</taxon>
        <taxon>Flavobacteriales</taxon>
        <taxon>Flavobacteriaceae</taxon>
        <taxon>Flavobacterium</taxon>
    </lineage>
</organism>
<protein>
    <recommendedName>
        <fullName evidence="4">DUF4025 domain-containing protein</fullName>
    </recommendedName>
</protein>
<gene>
    <name evidence="2" type="ORF">J3495_00880</name>
</gene>
<dbReference type="AlphaFoldDB" id="A0A941AV43"/>
<evidence type="ECO:0000313" key="2">
    <source>
        <dbReference type="EMBL" id="MBP4136629.1"/>
    </source>
</evidence>
<keyword evidence="3" id="KW-1185">Reference proteome</keyword>
<feature type="compositionally biased region" description="Basic and acidic residues" evidence="1">
    <location>
        <begin position="1"/>
        <end position="21"/>
    </location>
</feature>
<name>A0A941AV43_9FLAO</name>
<feature type="compositionally biased region" description="Polar residues" evidence="1">
    <location>
        <begin position="23"/>
        <end position="33"/>
    </location>
</feature>
<accession>A0A941AV43</accession>
<feature type="region of interest" description="Disordered" evidence="1">
    <location>
        <begin position="1"/>
        <end position="87"/>
    </location>
</feature>